<evidence type="ECO:0000256" key="1">
    <source>
        <dbReference type="SAM" id="Coils"/>
    </source>
</evidence>
<accession>A0A8H6KRX2</accession>
<dbReference type="EMBL" id="WIGM01000167">
    <property type="protein sequence ID" value="KAF6835973.1"/>
    <property type="molecule type" value="Genomic_DNA"/>
</dbReference>
<feature type="coiled-coil region" evidence="1">
    <location>
        <begin position="106"/>
        <end position="133"/>
    </location>
</feature>
<dbReference type="PANTHER" id="PTHR40619">
    <property type="entry name" value="FUNGAL STAND N-TERMINAL GOODBYE DOMAIN-CONTAINING PROTEIN"/>
    <property type="match status" value="1"/>
</dbReference>
<gene>
    <name evidence="2" type="ORF">CMUS01_05568</name>
</gene>
<proteinExistence type="predicted"/>
<evidence type="ECO:0000313" key="2">
    <source>
        <dbReference type="EMBL" id="KAF6835973.1"/>
    </source>
</evidence>
<dbReference type="AlphaFoldDB" id="A0A8H6KRX2"/>
<organism evidence="2 3">
    <name type="scientific">Colletotrichum musicola</name>
    <dbReference type="NCBI Taxonomy" id="2175873"/>
    <lineage>
        <taxon>Eukaryota</taxon>
        <taxon>Fungi</taxon>
        <taxon>Dikarya</taxon>
        <taxon>Ascomycota</taxon>
        <taxon>Pezizomycotina</taxon>
        <taxon>Sordariomycetes</taxon>
        <taxon>Hypocreomycetidae</taxon>
        <taxon>Glomerellales</taxon>
        <taxon>Glomerellaceae</taxon>
        <taxon>Colletotrichum</taxon>
        <taxon>Colletotrichum orchidearum species complex</taxon>
    </lineage>
</organism>
<sequence>MASEPIHEVSEFIIQTEREGSPIDLAAIYAPCKYRQEVQGALEDLPFILKDNEACLDLDNQDEELHRRVAGLYTSIYGVMEEIFFWFLRRSLKTGARMLINPSGFMGKLNNSIDAVKQKAQRVKARVEDLDRKSRKRFQNQQTQLMIHQICETREFGSRLMMLDRLLDFLQDRARGEQERMLLSEQQASQVEITPAEVSAEEILEKYIYEPGLVPTDSDNILKLRHRPGYDFDEGLVSTIKSHPRLITWLTLNESSLIYVDTRSESRTYSLEMPLVIVEIFQNLGDFARQYASTNDESNANLICLTFFCSQHRDLARDPNAAPTELAMSLLLQLLCQQRYYDPGQLESAFGDLEPTNIESICATFEILLSWVPATTAVYLMVDDLRAFAQPPQRLIETIEVVQRFKHIHSKGNYRSILKFLFANSTRNETLDELFTEDETLRIWESAPVWNDW</sequence>
<comment type="caution">
    <text evidence="2">The sequence shown here is derived from an EMBL/GenBank/DDBJ whole genome shotgun (WGS) entry which is preliminary data.</text>
</comment>
<dbReference type="Proteomes" id="UP000639643">
    <property type="component" value="Unassembled WGS sequence"/>
</dbReference>
<keyword evidence="1" id="KW-0175">Coiled coil</keyword>
<keyword evidence="3" id="KW-1185">Reference proteome</keyword>
<dbReference type="PANTHER" id="PTHR40619:SF3">
    <property type="entry name" value="FUNGAL STAND N-TERMINAL GOODBYE DOMAIN-CONTAINING PROTEIN"/>
    <property type="match status" value="1"/>
</dbReference>
<protein>
    <submittedName>
        <fullName evidence="2">Uncharacterized protein</fullName>
    </submittedName>
</protein>
<name>A0A8H6KRX2_9PEZI</name>
<dbReference type="OrthoDB" id="5419927at2759"/>
<evidence type="ECO:0000313" key="3">
    <source>
        <dbReference type="Proteomes" id="UP000639643"/>
    </source>
</evidence>
<reference evidence="2" key="1">
    <citation type="journal article" date="2020" name="Phytopathology">
        <title>Genome Sequence Resources of Colletotrichum truncatum, C. plurivorum, C. musicola, and C. sojae: Four Species Pathogenic to Soybean (Glycine max).</title>
        <authorList>
            <person name="Rogerio F."/>
            <person name="Boufleur T.R."/>
            <person name="Ciampi-Guillardi M."/>
            <person name="Sukno S.A."/>
            <person name="Thon M.R."/>
            <person name="Massola Junior N.S."/>
            <person name="Baroncelli R."/>
        </authorList>
    </citation>
    <scope>NUCLEOTIDE SEQUENCE</scope>
    <source>
        <strain evidence="2">LFN0074</strain>
    </source>
</reference>